<dbReference type="PANTHER" id="PTHR43651:SF3">
    <property type="entry name" value="1,4-ALPHA-GLUCAN-BRANCHING ENZYME"/>
    <property type="match status" value="1"/>
</dbReference>
<comment type="catalytic activity">
    <reaction evidence="1 10">
        <text>Transfers a segment of a (1-&gt;4)-alpha-D-glucan chain to a primary hydroxy group in a similar glucan chain.</text>
        <dbReference type="EC" id="2.4.1.18"/>
    </reaction>
</comment>
<dbReference type="SUPFAM" id="SSF51011">
    <property type="entry name" value="Glycosyl hydrolase domain"/>
    <property type="match status" value="1"/>
</dbReference>
<dbReference type="Proteomes" id="UP000281975">
    <property type="component" value="Unassembled WGS sequence"/>
</dbReference>
<evidence type="ECO:0000256" key="6">
    <source>
        <dbReference type="ARBA" id="ARBA00022676"/>
    </source>
</evidence>
<dbReference type="Gene3D" id="2.60.40.1180">
    <property type="entry name" value="Golgi alpha-mannosidase II"/>
    <property type="match status" value="1"/>
</dbReference>
<evidence type="ECO:0000256" key="8">
    <source>
        <dbReference type="ARBA" id="ARBA00023056"/>
    </source>
</evidence>
<dbReference type="FunFam" id="2.60.40.10:FF:000169">
    <property type="entry name" value="1,4-alpha-glucan branching enzyme GlgB"/>
    <property type="match status" value="1"/>
</dbReference>
<evidence type="ECO:0000256" key="9">
    <source>
        <dbReference type="ARBA" id="ARBA00023277"/>
    </source>
</evidence>
<feature type="active site" description="Nucleophile" evidence="10 11">
    <location>
        <position position="416"/>
    </location>
</feature>
<dbReference type="Pfam" id="PF00128">
    <property type="entry name" value="Alpha-amylase"/>
    <property type="match status" value="1"/>
</dbReference>
<evidence type="ECO:0000256" key="3">
    <source>
        <dbReference type="ARBA" id="ARBA00004964"/>
    </source>
</evidence>
<feature type="domain" description="Glycosyl hydrolase family 13 catalytic" evidence="12">
    <location>
        <begin position="259"/>
        <end position="610"/>
    </location>
</feature>
<dbReference type="InterPro" id="IPR017853">
    <property type="entry name" value="GH"/>
</dbReference>
<dbReference type="GO" id="GO:0003844">
    <property type="term" value="F:1,4-alpha-glucan branching enzyme activity"/>
    <property type="evidence" value="ECO:0007669"/>
    <property type="project" value="UniProtKB-UniRule"/>
</dbReference>
<comment type="function">
    <text evidence="2 10">Catalyzes the formation of the alpha-1,6-glucosidic linkages in glycogen by scission of a 1,4-alpha-linked oligosaccharide from growing alpha-1,4-glucan chains and the subsequent attachment of the oligosaccharide to the alpha-1,6 position.</text>
</comment>
<gene>
    <name evidence="10" type="primary">glgB</name>
    <name evidence="13" type="ORF">C7446_1517</name>
</gene>
<dbReference type="InterPro" id="IPR013780">
    <property type="entry name" value="Glyco_hydro_b"/>
</dbReference>
<reference evidence="13 14" key="1">
    <citation type="submission" date="2018-10" db="EMBL/GenBank/DDBJ databases">
        <title>Genomic Encyclopedia of Type Strains, Phase IV (KMG-IV): sequencing the most valuable type-strain genomes for metagenomic binning, comparative biology and taxonomic classification.</title>
        <authorList>
            <person name="Goeker M."/>
        </authorList>
    </citation>
    <scope>NUCLEOTIDE SEQUENCE [LARGE SCALE GENOMIC DNA]</scope>
    <source>
        <strain evidence="13 14">DSM 23229</strain>
    </source>
</reference>
<evidence type="ECO:0000313" key="13">
    <source>
        <dbReference type="EMBL" id="RKR04312.1"/>
    </source>
</evidence>
<organism evidence="13 14">
    <name type="scientific">Kushneria sinocarnis</name>
    <dbReference type="NCBI Taxonomy" id="595502"/>
    <lineage>
        <taxon>Bacteria</taxon>
        <taxon>Pseudomonadati</taxon>
        <taxon>Pseudomonadota</taxon>
        <taxon>Gammaproteobacteria</taxon>
        <taxon>Oceanospirillales</taxon>
        <taxon>Halomonadaceae</taxon>
        <taxon>Kushneria</taxon>
    </lineage>
</organism>
<dbReference type="InterPro" id="IPR054169">
    <property type="entry name" value="GlgB_N"/>
</dbReference>
<dbReference type="InterPro" id="IPR006047">
    <property type="entry name" value="GH13_cat_dom"/>
</dbReference>
<feature type="active site" description="Proton donor" evidence="10 11">
    <location>
        <position position="469"/>
    </location>
</feature>
<dbReference type="FunFam" id="2.60.40.1180:FF:000002">
    <property type="entry name" value="1,4-alpha-glucan branching enzyme GlgB"/>
    <property type="match status" value="1"/>
</dbReference>
<proteinExistence type="inferred from homology"/>
<evidence type="ECO:0000256" key="5">
    <source>
        <dbReference type="ARBA" id="ARBA00022600"/>
    </source>
</evidence>
<evidence type="ECO:0000259" key="12">
    <source>
        <dbReference type="SMART" id="SM00642"/>
    </source>
</evidence>
<dbReference type="SUPFAM" id="SSF51445">
    <property type="entry name" value="(Trans)glycosidases"/>
    <property type="match status" value="1"/>
</dbReference>
<dbReference type="SUPFAM" id="SSF81296">
    <property type="entry name" value="E set domains"/>
    <property type="match status" value="2"/>
</dbReference>
<evidence type="ECO:0000256" key="1">
    <source>
        <dbReference type="ARBA" id="ARBA00000826"/>
    </source>
</evidence>
<keyword evidence="7 10" id="KW-0808">Transferase</keyword>
<dbReference type="GO" id="GO:0005829">
    <property type="term" value="C:cytosol"/>
    <property type="evidence" value="ECO:0007669"/>
    <property type="project" value="TreeGrafter"/>
</dbReference>
<dbReference type="NCBIfam" id="NF003811">
    <property type="entry name" value="PRK05402.1"/>
    <property type="match status" value="1"/>
</dbReference>
<dbReference type="RefSeq" id="WP_121172481.1">
    <property type="nucleotide sequence ID" value="NZ_RBIN01000004.1"/>
</dbReference>
<keyword evidence="9 10" id="KW-0119">Carbohydrate metabolism</keyword>
<dbReference type="InterPro" id="IPR037439">
    <property type="entry name" value="Branching_enzy"/>
</dbReference>
<comment type="pathway">
    <text evidence="3 10">Glycan biosynthesis; glycogen biosynthesis.</text>
</comment>
<dbReference type="NCBIfam" id="TIGR01515">
    <property type="entry name" value="branching_enzym"/>
    <property type="match status" value="1"/>
</dbReference>
<dbReference type="InterPro" id="IPR006048">
    <property type="entry name" value="A-amylase/branching_C"/>
</dbReference>
<sequence length="740" mass="82793">MSMAEQPIMPISRAERAAIEALAAGIHGDPGAWLGPHADAEGNGVVVRAVLPGALAVEAVDHQHHPLADFERLHEAGVFRTRLPAQQPYRLRIHWPEAIQLADDPYAFGLRLGEFDLHLFNEGRHYELHRLFGAHPIEHEGVLGVHFAVWAPNARRVSVVGHFNSWDGRRHPMRYHATAGVWELFVPGVAAGECYKFELIGRHGGQPELRADPVARFCEQAPGTASIVAEDTPLVWQDGHWLQRRSEIAWHHAPLSIYELHVGSWQRGEGGRLPDWDQLAARLIPWVADLGFTHVELLPITEHPFGGSWGYQPLGMFAPSSRFGPPEAFARFVDACHNAGLGVILDWVPAHFPADAHGLAQFDGTALYEYADPREGVHRDWNTLIYNFGRHEVRGYLIASALYWLEHFHVDGLRVDAVASMLYRDYSRPEGEWLPNVHGGRENLEAVAFLRELNAAIGERCSGVITIAEESTAWPGVTAPVAVGGLGFTFKWNMGWMHDTLHYVSRDPLYRRYHHHDIAFGLHYAFAEHYVLPLSHDEVVHGKGALLTKMPGDEWQQFAGLRAYLAFMWAHPGKKLLFMGAEIGQRHEWHHDGELDWYRLDEQGPRGLARALADLNRIYNEEPALHVGDCSPESFTWVVSDDADNSVFAFLRSGEAGTAPLLVVVNFTPCARYNYRVGVPALSSWWEIFNSDSRFYAGSDLGNGSALHARPHASHGYAASLELTLPPLGTLYLRQGDWPI</sequence>
<dbReference type="GO" id="GO:0043169">
    <property type="term" value="F:cation binding"/>
    <property type="evidence" value="ECO:0007669"/>
    <property type="project" value="InterPro"/>
</dbReference>
<dbReference type="PIRSF" id="PIRSF000463">
    <property type="entry name" value="GlgB"/>
    <property type="match status" value="1"/>
</dbReference>
<keyword evidence="14" id="KW-1185">Reference proteome</keyword>
<dbReference type="SMART" id="SM00642">
    <property type="entry name" value="Aamy"/>
    <property type="match status" value="1"/>
</dbReference>
<dbReference type="InterPro" id="IPR006407">
    <property type="entry name" value="GlgB"/>
</dbReference>
<dbReference type="Gene3D" id="2.60.40.10">
    <property type="entry name" value="Immunoglobulins"/>
    <property type="match status" value="1"/>
</dbReference>
<dbReference type="CDD" id="cd02855">
    <property type="entry name" value="E_set_GBE_prok_N"/>
    <property type="match status" value="1"/>
</dbReference>
<dbReference type="UniPathway" id="UPA00164"/>
<dbReference type="AlphaFoldDB" id="A0A420WXB2"/>
<dbReference type="PANTHER" id="PTHR43651">
    <property type="entry name" value="1,4-ALPHA-GLUCAN-BRANCHING ENZYME"/>
    <property type="match status" value="1"/>
</dbReference>
<evidence type="ECO:0000256" key="4">
    <source>
        <dbReference type="ARBA" id="ARBA00009000"/>
    </source>
</evidence>
<dbReference type="EC" id="2.4.1.18" evidence="10"/>
<accession>A0A420WXB2</accession>
<comment type="subunit">
    <text evidence="10">Monomer.</text>
</comment>
<dbReference type="CDD" id="cd11322">
    <property type="entry name" value="AmyAc_Glg_BE"/>
    <property type="match status" value="1"/>
</dbReference>
<keyword evidence="8 10" id="KW-0320">Glycogen biosynthesis</keyword>
<evidence type="ECO:0000256" key="2">
    <source>
        <dbReference type="ARBA" id="ARBA00002953"/>
    </source>
</evidence>
<dbReference type="Pfam" id="PF02922">
    <property type="entry name" value="CBM_48"/>
    <property type="match status" value="1"/>
</dbReference>
<comment type="similarity">
    <text evidence="4 10">Belongs to the glycosyl hydrolase 13 family. GlgB subfamily.</text>
</comment>
<keyword evidence="6 10" id="KW-0328">Glycosyltransferase</keyword>
<evidence type="ECO:0000313" key="14">
    <source>
        <dbReference type="Proteomes" id="UP000281975"/>
    </source>
</evidence>
<evidence type="ECO:0000256" key="10">
    <source>
        <dbReference type="HAMAP-Rule" id="MF_00685"/>
    </source>
</evidence>
<keyword evidence="5 10" id="KW-0321">Glycogen metabolism</keyword>
<dbReference type="Pfam" id="PF02806">
    <property type="entry name" value="Alpha-amylase_C"/>
    <property type="match status" value="1"/>
</dbReference>
<dbReference type="GO" id="GO:0005978">
    <property type="term" value="P:glycogen biosynthetic process"/>
    <property type="evidence" value="ECO:0007669"/>
    <property type="project" value="UniProtKB-UniRule"/>
</dbReference>
<dbReference type="InterPro" id="IPR044143">
    <property type="entry name" value="GlgB_N_E_set_prok"/>
</dbReference>
<dbReference type="FunFam" id="3.20.20.80:FF:000003">
    <property type="entry name" value="1,4-alpha-glucan branching enzyme GlgB"/>
    <property type="match status" value="1"/>
</dbReference>
<dbReference type="Gene3D" id="3.20.20.80">
    <property type="entry name" value="Glycosidases"/>
    <property type="match status" value="1"/>
</dbReference>
<evidence type="ECO:0000256" key="11">
    <source>
        <dbReference type="PIRSR" id="PIRSR000463-1"/>
    </source>
</evidence>
<dbReference type="InterPro" id="IPR013783">
    <property type="entry name" value="Ig-like_fold"/>
</dbReference>
<dbReference type="OrthoDB" id="9800174at2"/>
<dbReference type="HAMAP" id="MF_00685">
    <property type="entry name" value="GlgB"/>
    <property type="match status" value="1"/>
</dbReference>
<protein>
    <recommendedName>
        <fullName evidence="10">1,4-alpha-glucan branching enzyme GlgB</fullName>
        <ecNumber evidence="10">2.4.1.18</ecNumber>
    </recommendedName>
    <alternativeName>
        <fullName evidence="10">1,4-alpha-D-glucan:1,4-alpha-D-glucan 6-glucosyl-transferase</fullName>
    </alternativeName>
    <alternativeName>
        <fullName evidence="10">Alpha-(1-&gt;4)-glucan branching enzyme</fullName>
    </alternativeName>
    <alternativeName>
        <fullName evidence="10">Glycogen branching enzyme</fullName>
        <shortName evidence="10">BE</shortName>
    </alternativeName>
</protein>
<name>A0A420WXB2_9GAMM</name>
<dbReference type="EMBL" id="RBIN01000004">
    <property type="protein sequence ID" value="RKR04312.1"/>
    <property type="molecule type" value="Genomic_DNA"/>
</dbReference>
<dbReference type="Pfam" id="PF22019">
    <property type="entry name" value="GlgB_N"/>
    <property type="match status" value="1"/>
</dbReference>
<dbReference type="NCBIfam" id="NF008967">
    <property type="entry name" value="PRK12313.1"/>
    <property type="match status" value="1"/>
</dbReference>
<evidence type="ECO:0000256" key="7">
    <source>
        <dbReference type="ARBA" id="ARBA00022679"/>
    </source>
</evidence>
<dbReference type="InterPro" id="IPR004193">
    <property type="entry name" value="Glyco_hydro_13_N"/>
</dbReference>
<comment type="caution">
    <text evidence="13">The sequence shown here is derived from an EMBL/GenBank/DDBJ whole genome shotgun (WGS) entry which is preliminary data.</text>
</comment>
<dbReference type="GO" id="GO:0004553">
    <property type="term" value="F:hydrolase activity, hydrolyzing O-glycosyl compounds"/>
    <property type="evidence" value="ECO:0007669"/>
    <property type="project" value="InterPro"/>
</dbReference>
<dbReference type="InterPro" id="IPR014756">
    <property type="entry name" value="Ig_E-set"/>
</dbReference>